<evidence type="ECO:0000313" key="2">
    <source>
        <dbReference type="Proteomes" id="UP000255168"/>
    </source>
</evidence>
<evidence type="ECO:0000313" key="1">
    <source>
        <dbReference type="EMBL" id="SPD46672.1"/>
    </source>
</evidence>
<dbReference type="Proteomes" id="UP000255168">
    <property type="component" value="Chromosome I"/>
</dbReference>
<organism evidence="1 2">
    <name type="scientific">Cupriavidus neocaledonicus</name>
    <dbReference type="NCBI Taxonomy" id="1040979"/>
    <lineage>
        <taxon>Bacteria</taxon>
        <taxon>Pseudomonadati</taxon>
        <taxon>Pseudomonadota</taxon>
        <taxon>Betaproteobacteria</taxon>
        <taxon>Burkholderiales</taxon>
        <taxon>Burkholderiaceae</taxon>
        <taxon>Cupriavidus</taxon>
    </lineage>
</organism>
<dbReference type="AlphaFoldDB" id="A0A375H4R7"/>
<reference evidence="1 2" key="1">
    <citation type="submission" date="2018-01" db="EMBL/GenBank/DDBJ databases">
        <authorList>
            <person name="Clerissi C."/>
        </authorList>
    </citation>
    <scope>NUCLEOTIDE SEQUENCE [LARGE SCALE GENOMIC DNA]</scope>
    <source>
        <strain evidence="1">Cupriavidus taiwanensis STM 6160</strain>
    </source>
</reference>
<protein>
    <submittedName>
        <fullName evidence="1">Uncharacterized protein</fullName>
    </submittedName>
</protein>
<accession>A0A375H4R7</accession>
<proteinExistence type="predicted"/>
<gene>
    <name evidence="1" type="ORF">CBM2607_11612</name>
</gene>
<dbReference type="EMBL" id="LT984806">
    <property type="protein sequence ID" value="SPD46672.1"/>
    <property type="molecule type" value="Genomic_DNA"/>
</dbReference>
<sequence>MRDLWLTGWLGPPDGRRETPMGLYGPAGMRELAQGLHQAFAADTAFRHKDEGSAFAGATIDALTSRRVTSTTTDCGLLPPNEGGAGRRFLLSWMSALVCRTVKGGGACGQASNNPRGRKPRTAAMGRADLWRMMRLLDQQSQGMWEQAWREAGVGIAGGCGGSEPLGRCERPTRRPEAASATVRLRLGSPKSRRLTWIREMCGVMQGLAVVAVRGCRHCAG</sequence>
<name>A0A375H4R7_9BURK</name>